<accession>A0ABU1RUY3</accession>
<dbReference type="Gene3D" id="3.50.50.60">
    <property type="entry name" value="FAD/NAD(P)-binding domain"/>
    <property type="match status" value="1"/>
</dbReference>
<dbReference type="InterPro" id="IPR038732">
    <property type="entry name" value="HpyO/CreE_NAD-binding"/>
</dbReference>
<evidence type="ECO:0000259" key="1">
    <source>
        <dbReference type="Pfam" id="PF13454"/>
    </source>
</evidence>
<keyword evidence="3" id="KW-1185">Reference proteome</keyword>
<name>A0ABU1RUY3_9GAMM</name>
<dbReference type="SUPFAM" id="SSF51905">
    <property type="entry name" value="FAD/NAD(P)-binding domain"/>
    <property type="match status" value="2"/>
</dbReference>
<dbReference type="EMBL" id="JAVDTT010000002">
    <property type="protein sequence ID" value="MDR6841924.1"/>
    <property type="molecule type" value="Genomic_DNA"/>
</dbReference>
<dbReference type="RefSeq" id="WP_310093156.1">
    <property type="nucleotide sequence ID" value="NZ_JAVDTT010000002.1"/>
</dbReference>
<proteinExistence type="predicted"/>
<sequence length="475" mass="52093">MTTQLPSRPFDIAIIGGGAGGVLTAIHALHLADAGIRIVLIEPTARLAQGVAYATTHAEHLLNVPARRMSAFDDKPDDFVDFLVAREGEHARDAIAVSYAQRRHYGDYLRDRLQRARETTSAHFEVLQDRVTGLDDADGVLRLELESGSAIRARGMVMAVGNNPKPLPARGASGLPRHSVLEAWDFDAIKQIPADAEICIAGSGLSMVDTVLSLVANGHRGRVHVLSRHALLPLAHTKHAVADFDAGALLAMPLRQRMHVLRKAASEADRQGLPWQAVMESARPLVQNLWRTLSHDDQRRFLRHAVRYWDVHRHRIAPQVHAQLEALQASGQLRLHRGRLQTVNREGERIRVTLMMRDRRTQELDVDRIVNATGVEMRAQLMRNPLLSDLLGKGNARPGPHGIGIDTASDGDVVNAEGEALPDVIVVGSLRIGRLWESIAVPELRGQAENAARRLLALPQVPVGATSPKGTSFWA</sequence>
<dbReference type="PRINTS" id="PR00411">
    <property type="entry name" value="PNDRDTASEI"/>
</dbReference>
<comment type="caution">
    <text evidence="2">The sequence shown here is derived from an EMBL/GenBank/DDBJ whole genome shotgun (WGS) entry which is preliminary data.</text>
</comment>
<dbReference type="PANTHER" id="PTHR40254:SF1">
    <property type="entry name" value="BLR0577 PROTEIN"/>
    <property type="match status" value="1"/>
</dbReference>
<dbReference type="Pfam" id="PF13454">
    <property type="entry name" value="NAD_binding_9"/>
    <property type="match status" value="1"/>
</dbReference>
<feature type="domain" description="FAD-dependent urate hydroxylase HpyO/Asp monooxygenase CreE-like FAD/NAD(P)-binding" evidence="1">
    <location>
        <begin position="13"/>
        <end position="162"/>
    </location>
</feature>
<gene>
    <name evidence="2" type="ORF">J2W94_002209</name>
</gene>
<dbReference type="InterPro" id="IPR052189">
    <property type="entry name" value="L-asp_N-monooxygenase_NS-form"/>
</dbReference>
<dbReference type="Proteomes" id="UP001254759">
    <property type="component" value="Unassembled WGS sequence"/>
</dbReference>
<dbReference type="PANTHER" id="PTHR40254">
    <property type="entry name" value="BLR0577 PROTEIN"/>
    <property type="match status" value="1"/>
</dbReference>
<organism evidence="2 3">
    <name type="scientific">Pseudoxanthomonas sacheonensis</name>
    <dbReference type="NCBI Taxonomy" id="443615"/>
    <lineage>
        <taxon>Bacteria</taxon>
        <taxon>Pseudomonadati</taxon>
        <taxon>Pseudomonadota</taxon>
        <taxon>Gammaproteobacteria</taxon>
        <taxon>Lysobacterales</taxon>
        <taxon>Lysobacteraceae</taxon>
        <taxon>Pseudoxanthomonas</taxon>
    </lineage>
</organism>
<protein>
    <submittedName>
        <fullName evidence="2">NAD(P)/FAD-binding protein YdhS</fullName>
    </submittedName>
</protein>
<evidence type="ECO:0000313" key="2">
    <source>
        <dbReference type="EMBL" id="MDR6841924.1"/>
    </source>
</evidence>
<evidence type="ECO:0000313" key="3">
    <source>
        <dbReference type="Proteomes" id="UP001254759"/>
    </source>
</evidence>
<reference evidence="2 3" key="1">
    <citation type="submission" date="2023-07" db="EMBL/GenBank/DDBJ databases">
        <title>Sorghum-associated microbial communities from plants grown in Nebraska, USA.</title>
        <authorList>
            <person name="Schachtman D."/>
        </authorList>
    </citation>
    <scope>NUCLEOTIDE SEQUENCE [LARGE SCALE GENOMIC DNA]</scope>
    <source>
        <strain evidence="2 3">BE107</strain>
    </source>
</reference>
<dbReference type="InterPro" id="IPR036188">
    <property type="entry name" value="FAD/NAD-bd_sf"/>
</dbReference>
<dbReference type="PRINTS" id="PR00368">
    <property type="entry name" value="FADPNR"/>
</dbReference>